<feature type="transmembrane region" description="Helical" evidence="1">
    <location>
        <begin position="53"/>
        <end position="74"/>
    </location>
</feature>
<accession>L0GXU1</accession>
<evidence type="ECO:0000313" key="2">
    <source>
        <dbReference type="EMBL" id="AGA90195.1"/>
    </source>
</evidence>
<dbReference type="eggNOG" id="ENOG5031QC4">
    <property type="taxonomic scope" value="Bacteria"/>
</dbReference>
<feature type="transmembrane region" description="Helical" evidence="1">
    <location>
        <begin position="80"/>
        <end position="98"/>
    </location>
</feature>
<keyword evidence="1" id="KW-0812">Transmembrane</keyword>
<dbReference type="HOGENOM" id="CLU_1651379_0_0_6"/>
<keyword evidence="3" id="KW-1185">Reference proteome</keyword>
<dbReference type="AlphaFoldDB" id="L0GXU1"/>
<proteinExistence type="predicted"/>
<keyword evidence="1" id="KW-0472">Membrane</keyword>
<evidence type="ECO:0008006" key="4">
    <source>
        <dbReference type="Google" id="ProtNLM"/>
    </source>
</evidence>
<evidence type="ECO:0000256" key="1">
    <source>
        <dbReference type="SAM" id="Phobius"/>
    </source>
</evidence>
<evidence type="ECO:0000313" key="3">
    <source>
        <dbReference type="Proteomes" id="UP000010816"/>
    </source>
</evidence>
<gene>
    <name evidence="2" type="ORF">Thimo_1401</name>
</gene>
<dbReference type="KEGG" id="tmb:Thimo_1401"/>
<dbReference type="STRING" id="765912.Thimo_1401"/>
<dbReference type="RefSeq" id="WP_015280339.1">
    <property type="nucleotide sequence ID" value="NC_019940.1"/>
</dbReference>
<organism evidence="2 3">
    <name type="scientific">Thioflavicoccus mobilis 8321</name>
    <dbReference type="NCBI Taxonomy" id="765912"/>
    <lineage>
        <taxon>Bacteria</taxon>
        <taxon>Pseudomonadati</taxon>
        <taxon>Pseudomonadota</taxon>
        <taxon>Gammaproteobacteria</taxon>
        <taxon>Chromatiales</taxon>
        <taxon>Chromatiaceae</taxon>
        <taxon>Thioflavicoccus</taxon>
    </lineage>
</organism>
<sequence>MNTYLRIRSPEKARRLVEELQADGIAPERIRIHATRPPDLPVTRIRFLTPAQALGQGALFGGAALLAIAFLLVAAGYTGALGMVLLPALGATVGAAWAQQRNDAMNRSVEPQLAALERGELLMVLALGDSEVGRIEQRITTRHPEVSVLGTDAAGTPPFP</sequence>
<keyword evidence="1" id="KW-1133">Transmembrane helix</keyword>
<protein>
    <recommendedName>
        <fullName evidence="4">DUF1269 domain-containing protein</fullName>
    </recommendedName>
</protein>
<dbReference type="Proteomes" id="UP000010816">
    <property type="component" value="Chromosome"/>
</dbReference>
<reference evidence="2 3" key="1">
    <citation type="submission" date="2011-09" db="EMBL/GenBank/DDBJ databases">
        <title>Complete sequence of chromosome of Thioflavicoccus mobilis 8321.</title>
        <authorList>
            <consortium name="US DOE Joint Genome Institute"/>
            <person name="Lucas S."/>
            <person name="Han J."/>
            <person name="Lapidus A."/>
            <person name="Cheng J.-F."/>
            <person name="Goodwin L."/>
            <person name="Pitluck S."/>
            <person name="Peters L."/>
            <person name="Ovchinnikova G."/>
            <person name="Lu M."/>
            <person name="Detter J.C."/>
            <person name="Han C."/>
            <person name="Tapia R."/>
            <person name="Land M."/>
            <person name="Hauser L."/>
            <person name="Kyrpides N."/>
            <person name="Ivanova N."/>
            <person name="Pagani I."/>
            <person name="Vogl K."/>
            <person name="Liu Z."/>
            <person name="Imhoff J."/>
            <person name="Thiel V."/>
            <person name="Frigaard N.-U."/>
            <person name="Bryant D."/>
            <person name="Woyke T."/>
        </authorList>
    </citation>
    <scope>NUCLEOTIDE SEQUENCE [LARGE SCALE GENOMIC DNA]</scope>
    <source>
        <strain evidence="2 3">8321</strain>
    </source>
</reference>
<dbReference type="OrthoDB" id="5770468at2"/>
<name>L0GXU1_9GAMM</name>
<dbReference type="EMBL" id="CP003051">
    <property type="protein sequence ID" value="AGA90195.1"/>
    <property type="molecule type" value="Genomic_DNA"/>
</dbReference>